<evidence type="ECO:0000313" key="3">
    <source>
        <dbReference type="Proteomes" id="UP000034894"/>
    </source>
</evidence>
<reference evidence="2 3" key="1">
    <citation type="journal article" date="2015" name="Nature">
        <title>rRNA introns, odd ribosomes, and small enigmatic genomes across a large radiation of phyla.</title>
        <authorList>
            <person name="Brown C.T."/>
            <person name="Hug L.A."/>
            <person name="Thomas B.C."/>
            <person name="Sharon I."/>
            <person name="Castelle C.J."/>
            <person name="Singh A."/>
            <person name="Wilkins M.J."/>
            <person name="Williams K.H."/>
            <person name="Banfield J.F."/>
        </authorList>
    </citation>
    <scope>NUCLEOTIDE SEQUENCE [LARGE SCALE GENOMIC DNA]</scope>
</reference>
<feature type="region of interest" description="Disordered" evidence="1">
    <location>
        <begin position="1"/>
        <end position="64"/>
    </location>
</feature>
<dbReference type="STRING" id="1618443.UV73_C0003G0070"/>
<name>A0A0G1GH68_9BACT</name>
<evidence type="ECO:0000256" key="1">
    <source>
        <dbReference type="SAM" id="MobiDB-lite"/>
    </source>
</evidence>
<gene>
    <name evidence="2" type="ORF">UV73_C0003G0070</name>
</gene>
<proteinExistence type="predicted"/>
<dbReference type="Proteomes" id="UP000034894">
    <property type="component" value="Unassembled WGS sequence"/>
</dbReference>
<comment type="caution">
    <text evidence="2">The sequence shown here is derived from an EMBL/GenBank/DDBJ whole genome shotgun (WGS) entry which is preliminary data.</text>
</comment>
<dbReference type="EMBL" id="LCFP01000003">
    <property type="protein sequence ID" value="KKS98128.1"/>
    <property type="molecule type" value="Genomic_DNA"/>
</dbReference>
<organism evidence="2 3">
    <name type="scientific">Candidatus Gottesmanbacteria bacterium GW2011_GWA2_43_14</name>
    <dbReference type="NCBI Taxonomy" id="1618443"/>
    <lineage>
        <taxon>Bacteria</taxon>
        <taxon>Candidatus Gottesmaniibacteriota</taxon>
    </lineage>
</organism>
<feature type="compositionally biased region" description="Low complexity" evidence="1">
    <location>
        <begin position="13"/>
        <end position="34"/>
    </location>
</feature>
<accession>A0A0G1GH68</accession>
<protein>
    <submittedName>
        <fullName evidence="2">Uncharacterized protein</fullName>
    </submittedName>
</protein>
<evidence type="ECO:0000313" key="2">
    <source>
        <dbReference type="EMBL" id="KKS98128.1"/>
    </source>
</evidence>
<sequence>MVGFAGSSVLAQTPTDTTNNTTNNTTGNLTDNVTENTTGEAGVGAAPEDEPDGAPSTGLGGMPH</sequence>
<dbReference type="AlphaFoldDB" id="A0A0G1GH68"/>